<evidence type="ECO:0000256" key="2">
    <source>
        <dbReference type="ARBA" id="ARBA00008478"/>
    </source>
</evidence>
<proteinExistence type="inferred from homology"/>
<dbReference type="SUPFAM" id="SSF55021">
    <property type="entry name" value="ACT-like"/>
    <property type="match status" value="1"/>
</dbReference>
<evidence type="ECO:0000256" key="1">
    <source>
        <dbReference type="ARBA" id="ARBA00001967"/>
    </source>
</evidence>
<dbReference type="GO" id="GO:0003677">
    <property type="term" value="F:DNA binding"/>
    <property type="evidence" value="ECO:0007669"/>
    <property type="project" value="UniProtKB-KW"/>
</dbReference>
<keyword evidence="5" id="KW-0805">Transcription regulation</keyword>
<keyword evidence="3" id="KW-0533">Nickel</keyword>
<evidence type="ECO:0000313" key="10">
    <source>
        <dbReference type="EMBL" id="MPN35019.1"/>
    </source>
</evidence>
<keyword evidence="6" id="KW-0238">DNA-binding</keyword>
<dbReference type="InterPro" id="IPR010985">
    <property type="entry name" value="Ribbon_hlx_hlx"/>
</dbReference>
<dbReference type="InterPro" id="IPR027271">
    <property type="entry name" value="Acetolactate_synth/TF_NikR_C"/>
</dbReference>
<comment type="similarity">
    <text evidence="2">Belongs to the transcriptional regulatory CopG/NikR family.</text>
</comment>
<feature type="domain" description="Transcription factor NikR nickel binding C-terminal" evidence="9">
    <location>
        <begin position="57"/>
        <end position="127"/>
    </location>
</feature>
<dbReference type="EMBL" id="VSSQ01088355">
    <property type="protein sequence ID" value="MPN35019.1"/>
    <property type="molecule type" value="Genomic_DNA"/>
</dbReference>
<dbReference type="Pfam" id="PF01402">
    <property type="entry name" value="RHH_1"/>
    <property type="match status" value="1"/>
</dbReference>
<evidence type="ECO:0000259" key="9">
    <source>
        <dbReference type="Pfam" id="PF08753"/>
    </source>
</evidence>
<comment type="caution">
    <text evidence="10">The sequence shown here is derived from an EMBL/GenBank/DDBJ whole genome shotgun (WGS) entry which is preliminary data.</text>
</comment>
<dbReference type="NCBIfam" id="NF003381">
    <property type="entry name" value="PRK04460.1"/>
    <property type="match status" value="1"/>
</dbReference>
<dbReference type="SUPFAM" id="SSF47598">
    <property type="entry name" value="Ribbon-helix-helix"/>
    <property type="match status" value="1"/>
</dbReference>
<dbReference type="InterPro" id="IPR022988">
    <property type="entry name" value="Ni_resp_reg_NikR"/>
</dbReference>
<evidence type="ECO:0000259" key="8">
    <source>
        <dbReference type="Pfam" id="PF01402"/>
    </source>
</evidence>
<dbReference type="NCBIfam" id="NF002169">
    <property type="entry name" value="PRK01002.1"/>
    <property type="match status" value="1"/>
</dbReference>
<organism evidence="10">
    <name type="scientific">bioreactor metagenome</name>
    <dbReference type="NCBI Taxonomy" id="1076179"/>
    <lineage>
        <taxon>unclassified sequences</taxon>
        <taxon>metagenomes</taxon>
        <taxon>ecological metagenomes</taxon>
    </lineage>
</organism>
<dbReference type="PANTHER" id="PTHR34719:SF2">
    <property type="entry name" value="NICKEL-RESPONSIVE REGULATOR"/>
    <property type="match status" value="1"/>
</dbReference>
<reference evidence="10" key="1">
    <citation type="submission" date="2019-08" db="EMBL/GenBank/DDBJ databases">
        <authorList>
            <person name="Kucharzyk K."/>
            <person name="Murdoch R.W."/>
            <person name="Higgins S."/>
            <person name="Loffler F."/>
        </authorList>
    </citation>
    <scope>NUCLEOTIDE SEQUENCE</scope>
</reference>
<evidence type="ECO:0000256" key="6">
    <source>
        <dbReference type="ARBA" id="ARBA00023125"/>
    </source>
</evidence>
<dbReference type="GO" id="GO:0006355">
    <property type="term" value="P:regulation of DNA-templated transcription"/>
    <property type="evidence" value="ECO:0007669"/>
    <property type="project" value="InterPro"/>
</dbReference>
<evidence type="ECO:0000256" key="4">
    <source>
        <dbReference type="ARBA" id="ARBA00022723"/>
    </source>
</evidence>
<dbReference type="InterPro" id="IPR045865">
    <property type="entry name" value="ACT-like_dom_sf"/>
</dbReference>
<dbReference type="InterPro" id="IPR014864">
    <property type="entry name" value="TF_NikR_Ni-bd_C"/>
</dbReference>
<dbReference type="NCBIfam" id="NF002815">
    <property type="entry name" value="PRK02967.1"/>
    <property type="match status" value="1"/>
</dbReference>
<keyword evidence="4" id="KW-0479">Metal-binding</keyword>
<dbReference type="InterPro" id="IPR013321">
    <property type="entry name" value="Arc_rbn_hlx_hlx"/>
</dbReference>
<dbReference type="HAMAP" id="MF_00476">
    <property type="entry name" value="NikR"/>
    <property type="match status" value="1"/>
</dbReference>
<evidence type="ECO:0000256" key="5">
    <source>
        <dbReference type="ARBA" id="ARBA00023015"/>
    </source>
</evidence>
<gene>
    <name evidence="10" type="ORF">SDC9_182513</name>
</gene>
<dbReference type="AlphaFoldDB" id="A0A645HA69"/>
<dbReference type="Gene3D" id="3.30.70.1150">
    <property type="entry name" value="ACT-like. Chain A, domain 2"/>
    <property type="match status" value="1"/>
</dbReference>
<dbReference type="PANTHER" id="PTHR34719">
    <property type="entry name" value="NICKEL-RESPONSIVE REGULATOR"/>
    <property type="match status" value="1"/>
</dbReference>
<dbReference type="InterPro" id="IPR002145">
    <property type="entry name" value="CopG"/>
</dbReference>
<keyword evidence="7" id="KW-0804">Transcription</keyword>
<accession>A0A645HA69</accession>
<dbReference type="CDD" id="cd22231">
    <property type="entry name" value="RHH_NikR_HicB-like"/>
    <property type="match status" value="1"/>
</dbReference>
<evidence type="ECO:0000256" key="3">
    <source>
        <dbReference type="ARBA" id="ARBA00022596"/>
    </source>
</evidence>
<evidence type="ECO:0000256" key="7">
    <source>
        <dbReference type="ARBA" id="ARBA00023163"/>
    </source>
</evidence>
<dbReference type="GO" id="GO:0010045">
    <property type="term" value="P:response to nickel cation"/>
    <property type="evidence" value="ECO:0007669"/>
    <property type="project" value="InterPro"/>
</dbReference>
<dbReference type="Pfam" id="PF08753">
    <property type="entry name" value="NikR_C"/>
    <property type="match status" value="1"/>
</dbReference>
<sequence>MEKLVRFGVSIPEKMLASFDGRIEQSGFPNRSDALRRLIRQYISADEWEEGTGRVYGSVTLLFDHHRHDTSEDLNELQHDFLDVILCTTHVHIDNDHCLELIAIHGEPDRIRSFLNRLTALKGVFAIRPVITTVV</sequence>
<comment type="cofactor">
    <cofactor evidence="1">
        <name>Ni(2+)</name>
        <dbReference type="ChEBI" id="CHEBI:49786"/>
    </cofactor>
</comment>
<dbReference type="InterPro" id="IPR050192">
    <property type="entry name" value="CopG/NikR_regulator"/>
</dbReference>
<feature type="domain" description="Ribbon-helix-helix protein CopG" evidence="8">
    <location>
        <begin position="5"/>
        <end position="43"/>
    </location>
</feature>
<dbReference type="Gene3D" id="1.10.1220.10">
    <property type="entry name" value="Met repressor-like"/>
    <property type="match status" value="1"/>
</dbReference>
<dbReference type="GO" id="GO:0016151">
    <property type="term" value="F:nickel cation binding"/>
    <property type="evidence" value="ECO:0007669"/>
    <property type="project" value="InterPro"/>
</dbReference>
<protein>
    <submittedName>
        <fullName evidence="10">Putative nickel-responsive regulator</fullName>
    </submittedName>
</protein>
<name>A0A645HA69_9ZZZZ</name>